<dbReference type="Proteomes" id="UP001579974">
    <property type="component" value="Unassembled WGS sequence"/>
</dbReference>
<dbReference type="Pfam" id="PF02518">
    <property type="entry name" value="HATPase_c"/>
    <property type="match status" value="1"/>
</dbReference>
<organism evidence="16 17">
    <name type="scientific">Alicyclobacillus fastidiosus</name>
    <dbReference type="NCBI Taxonomy" id="392011"/>
    <lineage>
        <taxon>Bacteria</taxon>
        <taxon>Bacillati</taxon>
        <taxon>Bacillota</taxon>
        <taxon>Bacilli</taxon>
        <taxon>Bacillales</taxon>
        <taxon>Alicyclobacillaceae</taxon>
        <taxon>Alicyclobacillus</taxon>
    </lineage>
</organism>
<gene>
    <name evidence="16" type="ORF">KKP3000_002894</name>
</gene>
<evidence type="ECO:0000256" key="5">
    <source>
        <dbReference type="ARBA" id="ARBA00022553"/>
    </source>
</evidence>
<dbReference type="Gene3D" id="1.10.287.130">
    <property type="match status" value="1"/>
</dbReference>
<keyword evidence="11 13" id="KW-0472">Membrane</keyword>
<reference evidence="16 17" key="1">
    <citation type="journal article" date="2024" name="Int. J. Mol. Sci.">
        <title>Exploration of Alicyclobacillus spp. Genome in Search of Antibiotic Resistance.</title>
        <authorList>
            <person name="Bucka-Kolendo J."/>
            <person name="Kiousi D.E."/>
            <person name="Dekowska A."/>
            <person name="Mikolajczuk-Szczyrba A."/>
            <person name="Karadedos D.M."/>
            <person name="Michael P."/>
            <person name="Galanis A."/>
            <person name="Sokolowska B."/>
        </authorList>
    </citation>
    <scope>NUCLEOTIDE SEQUENCE [LARGE SCALE GENOMIC DNA]</scope>
    <source>
        <strain evidence="16 17">KKP 3000</strain>
    </source>
</reference>
<keyword evidence="6" id="KW-0808">Transferase</keyword>
<feature type="domain" description="Histidine kinase" evidence="14">
    <location>
        <begin position="162"/>
        <end position="377"/>
    </location>
</feature>
<dbReference type="CDD" id="cd16922">
    <property type="entry name" value="HATPase_EvgS-ArcB-TorS-like"/>
    <property type="match status" value="1"/>
</dbReference>
<dbReference type="PROSITE" id="PS50885">
    <property type="entry name" value="HAMP"/>
    <property type="match status" value="1"/>
</dbReference>
<name>A0ABV5ABR1_9BACL</name>
<dbReference type="InterPro" id="IPR004358">
    <property type="entry name" value="Sig_transdc_His_kin-like_C"/>
</dbReference>
<feature type="region of interest" description="Disordered" evidence="12">
    <location>
        <begin position="1"/>
        <end position="25"/>
    </location>
</feature>
<dbReference type="PANTHER" id="PTHR43711:SF1">
    <property type="entry name" value="HISTIDINE KINASE 1"/>
    <property type="match status" value="1"/>
</dbReference>
<accession>A0ABV5ABR1</accession>
<evidence type="ECO:0000256" key="7">
    <source>
        <dbReference type="ARBA" id="ARBA00022741"/>
    </source>
</evidence>
<dbReference type="PRINTS" id="PR00344">
    <property type="entry name" value="BCTRLSENSOR"/>
</dbReference>
<evidence type="ECO:0000313" key="16">
    <source>
        <dbReference type="EMBL" id="MFB5189618.1"/>
    </source>
</evidence>
<keyword evidence="13" id="KW-0812">Transmembrane</keyword>
<dbReference type="SMART" id="SM00304">
    <property type="entry name" value="HAMP"/>
    <property type="match status" value="1"/>
</dbReference>
<dbReference type="CDD" id="cd00082">
    <property type="entry name" value="HisKA"/>
    <property type="match status" value="1"/>
</dbReference>
<sequence length="381" mass="42962">MNRRRGARHRDARQSVRSGGRVATRPNASLRRKVRITLTIAGVLASLTLSFILAFFITSYFYRILNYQPRSLVDQLITSGLGILIMTAVGLTIGRFAHSRQMAFWQSLIDAIRQMAKGDFNVNVPIHSSMEDEPFHELVHSINYMAEELGQLEQMRQEFISNVSHEIQSPLTSITGFVQALKNEGLQRDKQLHYLDIIETESSRLSKLSDNLLKLASLDSNQHPFHRELYRLDTQLRDVILLVEPQWVDKDLQMDVSLEKIEIEAVSDLLSQVWLNLVANAIKFTPERGSVRVELQAQEGSAVIRVSDTGIGIAAADQERIFERFYKADKSRNRAIGGSGLGLAIAKKIVDMHLGEIEVESNIGEGTTFTVRLPLHPDHPL</sequence>
<dbReference type="GO" id="GO:0016301">
    <property type="term" value="F:kinase activity"/>
    <property type="evidence" value="ECO:0007669"/>
    <property type="project" value="UniProtKB-KW"/>
</dbReference>
<keyword evidence="13" id="KW-1133">Transmembrane helix</keyword>
<keyword evidence="9" id="KW-0067">ATP-binding</keyword>
<dbReference type="EC" id="2.7.13.3" evidence="3"/>
<keyword evidence="17" id="KW-1185">Reference proteome</keyword>
<evidence type="ECO:0000256" key="8">
    <source>
        <dbReference type="ARBA" id="ARBA00022777"/>
    </source>
</evidence>
<evidence type="ECO:0000256" key="4">
    <source>
        <dbReference type="ARBA" id="ARBA00022475"/>
    </source>
</evidence>
<dbReference type="Gene3D" id="6.10.340.10">
    <property type="match status" value="1"/>
</dbReference>
<dbReference type="PROSITE" id="PS50109">
    <property type="entry name" value="HIS_KIN"/>
    <property type="match status" value="1"/>
</dbReference>
<dbReference type="InterPro" id="IPR005467">
    <property type="entry name" value="His_kinase_dom"/>
</dbReference>
<dbReference type="Pfam" id="PF00512">
    <property type="entry name" value="HisKA"/>
    <property type="match status" value="1"/>
</dbReference>
<keyword evidence="10" id="KW-0902">Two-component regulatory system</keyword>
<dbReference type="EMBL" id="JBDXSU010000003">
    <property type="protein sequence ID" value="MFB5189618.1"/>
    <property type="molecule type" value="Genomic_DNA"/>
</dbReference>
<dbReference type="SUPFAM" id="SSF55874">
    <property type="entry name" value="ATPase domain of HSP90 chaperone/DNA topoisomerase II/histidine kinase"/>
    <property type="match status" value="1"/>
</dbReference>
<dbReference type="InterPro" id="IPR003594">
    <property type="entry name" value="HATPase_dom"/>
</dbReference>
<dbReference type="CDD" id="cd06225">
    <property type="entry name" value="HAMP"/>
    <property type="match status" value="1"/>
</dbReference>
<evidence type="ECO:0000313" key="17">
    <source>
        <dbReference type="Proteomes" id="UP001579974"/>
    </source>
</evidence>
<keyword evidence="4" id="KW-1003">Cell membrane</keyword>
<dbReference type="InterPro" id="IPR003661">
    <property type="entry name" value="HisK_dim/P_dom"/>
</dbReference>
<evidence type="ECO:0000259" key="15">
    <source>
        <dbReference type="PROSITE" id="PS50885"/>
    </source>
</evidence>
<comment type="caution">
    <text evidence="16">The sequence shown here is derived from an EMBL/GenBank/DDBJ whole genome shotgun (WGS) entry which is preliminary data.</text>
</comment>
<evidence type="ECO:0000259" key="14">
    <source>
        <dbReference type="PROSITE" id="PS50109"/>
    </source>
</evidence>
<keyword evidence="5" id="KW-0597">Phosphoprotein</keyword>
<dbReference type="InterPro" id="IPR036097">
    <property type="entry name" value="HisK_dim/P_sf"/>
</dbReference>
<evidence type="ECO:0000256" key="2">
    <source>
        <dbReference type="ARBA" id="ARBA00004651"/>
    </source>
</evidence>
<evidence type="ECO:0000256" key="9">
    <source>
        <dbReference type="ARBA" id="ARBA00022840"/>
    </source>
</evidence>
<feature type="transmembrane region" description="Helical" evidence="13">
    <location>
        <begin position="77"/>
        <end position="97"/>
    </location>
</feature>
<dbReference type="InterPro" id="IPR036890">
    <property type="entry name" value="HATPase_C_sf"/>
</dbReference>
<dbReference type="InterPro" id="IPR050736">
    <property type="entry name" value="Sensor_HK_Regulatory"/>
</dbReference>
<evidence type="ECO:0000256" key="6">
    <source>
        <dbReference type="ARBA" id="ARBA00022679"/>
    </source>
</evidence>
<dbReference type="SMART" id="SM00388">
    <property type="entry name" value="HisKA"/>
    <property type="match status" value="1"/>
</dbReference>
<dbReference type="Gene3D" id="3.30.565.10">
    <property type="entry name" value="Histidine kinase-like ATPase, C-terminal domain"/>
    <property type="match status" value="1"/>
</dbReference>
<dbReference type="RefSeq" id="WP_275475330.1">
    <property type="nucleotide sequence ID" value="NZ_CP162940.1"/>
</dbReference>
<dbReference type="SMART" id="SM00387">
    <property type="entry name" value="HATPase_c"/>
    <property type="match status" value="1"/>
</dbReference>
<comment type="subcellular location">
    <subcellularLocation>
        <location evidence="2">Cell membrane</location>
        <topology evidence="2">Multi-pass membrane protein</topology>
    </subcellularLocation>
</comment>
<comment type="catalytic activity">
    <reaction evidence="1">
        <text>ATP + protein L-histidine = ADP + protein N-phospho-L-histidine.</text>
        <dbReference type="EC" id="2.7.13.3"/>
    </reaction>
</comment>
<protein>
    <recommendedName>
        <fullName evidence="3">histidine kinase</fullName>
        <ecNumber evidence="3">2.7.13.3</ecNumber>
    </recommendedName>
</protein>
<keyword evidence="8 16" id="KW-0418">Kinase</keyword>
<feature type="domain" description="HAMP" evidence="15">
    <location>
        <begin position="106"/>
        <end position="154"/>
    </location>
</feature>
<dbReference type="SUPFAM" id="SSF47384">
    <property type="entry name" value="Homodimeric domain of signal transducing histidine kinase"/>
    <property type="match status" value="1"/>
</dbReference>
<feature type="transmembrane region" description="Helical" evidence="13">
    <location>
        <begin position="36"/>
        <end position="57"/>
    </location>
</feature>
<evidence type="ECO:0000256" key="12">
    <source>
        <dbReference type="SAM" id="MobiDB-lite"/>
    </source>
</evidence>
<evidence type="ECO:0000256" key="13">
    <source>
        <dbReference type="SAM" id="Phobius"/>
    </source>
</evidence>
<keyword evidence="7" id="KW-0547">Nucleotide-binding</keyword>
<evidence type="ECO:0000256" key="10">
    <source>
        <dbReference type="ARBA" id="ARBA00023012"/>
    </source>
</evidence>
<evidence type="ECO:0000256" key="3">
    <source>
        <dbReference type="ARBA" id="ARBA00012438"/>
    </source>
</evidence>
<dbReference type="InterPro" id="IPR003660">
    <property type="entry name" value="HAMP_dom"/>
</dbReference>
<proteinExistence type="predicted"/>
<dbReference type="PANTHER" id="PTHR43711">
    <property type="entry name" value="TWO-COMPONENT HISTIDINE KINASE"/>
    <property type="match status" value="1"/>
</dbReference>
<feature type="compositionally biased region" description="Basic residues" evidence="12">
    <location>
        <begin position="1"/>
        <end position="11"/>
    </location>
</feature>
<evidence type="ECO:0000256" key="1">
    <source>
        <dbReference type="ARBA" id="ARBA00000085"/>
    </source>
</evidence>
<evidence type="ECO:0000256" key="11">
    <source>
        <dbReference type="ARBA" id="ARBA00023136"/>
    </source>
</evidence>